<gene>
    <name evidence="2" type="ORF">EVAR_76127_1</name>
</gene>
<protein>
    <submittedName>
        <fullName evidence="2">Uncharacterized protein</fullName>
    </submittedName>
</protein>
<comment type="caution">
    <text evidence="2">The sequence shown here is derived from an EMBL/GenBank/DDBJ whole genome shotgun (WGS) entry which is preliminary data.</text>
</comment>
<sequence>MKAVLRPKFKAGLGGKIKKLEFERPVSFCELPYPGRAPDIHFESVESLNSKTILPRLNIDCLAIKETHIFTDGSPIQGKVRPHAGTPGIERADDIARKAVLKKKTKANYDRFPFIYAKRVVMAASLEEWQKRYTEPSTLQGRPRPQRHPEDEHVKTGFRLRGAQ</sequence>
<proteinExistence type="predicted"/>
<organism evidence="2 3">
    <name type="scientific">Eumeta variegata</name>
    <name type="common">Bagworm moth</name>
    <name type="synonym">Eumeta japonica</name>
    <dbReference type="NCBI Taxonomy" id="151549"/>
    <lineage>
        <taxon>Eukaryota</taxon>
        <taxon>Metazoa</taxon>
        <taxon>Ecdysozoa</taxon>
        <taxon>Arthropoda</taxon>
        <taxon>Hexapoda</taxon>
        <taxon>Insecta</taxon>
        <taxon>Pterygota</taxon>
        <taxon>Neoptera</taxon>
        <taxon>Endopterygota</taxon>
        <taxon>Lepidoptera</taxon>
        <taxon>Glossata</taxon>
        <taxon>Ditrysia</taxon>
        <taxon>Tineoidea</taxon>
        <taxon>Psychidae</taxon>
        <taxon>Oiketicinae</taxon>
        <taxon>Eumeta</taxon>
    </lineage>
</organism>
<feature type="region of interest" description="Disordered" evidence="1">
    <location>
        <begin position="134"/>
        <end position="164"/>
    </location>
</feature>
<keyword evidence="3" id="KW-1185">Reference proteome</keyword>
<dbReference type="Proteomes" id="UP000299102">
    <property type="component" value="Unassembled WGS sequence"/>
</dbReference>
<name>A0A4C1UVX4_EUMVA</name>
<evidence type="ECO:0000313" key="2">
    <source>
        <dbReference type="EMBL" id="GBP30585.1"/>
    </source>
</evidence>
<dbReference type="OrthoDB" id="411823at2759"/>
<evidence type="ECO:0000256" key="1">
    <source>
        <dbReference type="SAM" id="MobiDB-lite"/>
    </source>
</evidence>
<dbReference type="AlphaFoldDB" id="A0A4C1UVX4"/>
<reference evidence="2 3" key="1">
    <citation type="journal article" date="2019" name="Commun. Biol.">
        <title>The bagworm genome reveals a unique fibroin gene that provides high tensile strength.</title>
        <authorList>
            <person name="Kono N."/>
            <person name="Nakamura H."/>
            <person name="Ohtoshi R."/>
            <person name="Tomita M."/>
            <person name="Numata K."/>
            <person name="Arakawa K."/>
        </authorList>
    </citation>
    <scope>NUCLEOTIDE SEQUENCE [LARGE SCALE GENOMIC DNA]</scope>
</reference>
<dbReference type="EMBL" id="BGZK01000235">
    <property type="protein sequence ID" value="GBP30585.1"/>
    <property type="molecule type" value="Genomic_DNA"/>
</dbReference>
<accession>A0A4C1UVX4</accession>
<evidence type="ECO:0000313" key="3">
    <source>
        <dbReference type="Proteomes" id="UP000299102"/>
    </source>
</evidence>